<dbReference type="Gene3D" id="1.20.940.10">
    <property type="entry name" value="Functional domain of the splicing factor Prp18"/>
    <property type="match status" value="1"/>
</dbReference>
<comment type="subcellular location">
    <subcellularLocation>
        <location evidence="1">Endoplasmic reticulum</location>
    </subcellularLocation>
</comment>
<protein>
    <recommendedName>
        <fullName evidence="11">Sec16 Sec23-binding domain-containing protein</fullName>
    </recommendedName>
</protein>
<evidence type="ECO:0000256" key="8">
    <source>
        <dbReference type="ARBA" id="ARBA00022927"/>
    </source>
</evidence>
<evidence type="ECO:0000256" key="5">
    <source>
        <dbReference type="ARBA" id="ARBA00022737"/>
    </source>
</evidence>
<keyword evidence="6" id="KW-0256">Endoplasmic reticulum</keyword>
<dbReference type="Proteomes" id="UP000266723">
    <property type="component" value="Unassembled WGS sequence"/>
</dbReference>
<feature type="region of interest" description="Disordered" evidence="10">
    <location>
        <begin position="710"/>
        <end position="735"/>
    </location>
</feature>
<keyword evidence="5" id="KW-0677">Repeat</keyword>
<gene>
    <name evidence="12" type="ORF">DY000_02055070</name>
</gene>
<comment type="similarity">
    <text evidence="2">Belongs to the WD repeat SEC31 family.</text>
</comment>
<evidence type="ECO:0000256" key="9">
    <source>
        <dbReference type="PROSITE-ProRule" id="PRU00221"/>
    </source>
</evidence>
<dbReference type="InterPro" id="IPR036322">
    <property type="entry name" value="WD40_repeat_dom_sf"/>
</dbReference>
<keyword evidence="8" id="KW-0653">Protein transport</keyword>
<name>A0ABQ7AH01_BRACR</name>
<dbReference type="InterPro" id="IPR015943">
    <property type="entry name" value="WD40/YVTN_repeat-like_dom_sf"/>
</dbReference>
<keyword evidence="7" id="KW-0931">ER-Golgi transport</keyword>
<evidence type="ECO:0000256" key="7">
    <source>
        <dbReference type="ARBA" id="ARBA00022892"/>
    </source>
</evidence>
<evidence type="ECO:0000256" key="6">
    <source>
        <dbReference type="ARBA" id="ARBA00022824"/>
    </source>
</evidence>
<feature type="repeat" description="WD" evidence="9">
    <location>
        <begin position="118"/>
        <end position="160"/>
    </location>
</feature>
<dbReference type="Pfam" id="PF12931">
    <property type="entry name" value="TPR_Sec16"/>
    <property type="match status" value="1"/>
</dbReference>
<dbReference type="PROSITE" id="PS50294">
    <property type="entry name" value="WD_REPEATS_REGION"/>
    <property type="match status" value="1"/>
</dbReference>
<dbReference type="SMART" id="SM00320">
    <property type="entry name" value="WD40"/>
    <property type="match status" value="5"/>
</dbReference>
<feature type="compositionally biased region" description="Polar residues" evidence="10">
    <location>
        <begin position="715"/>
        <end position="724"/>
    </location>
</feature>
<dbReference type="PROSITE" id="PS50082">
    <property type="entry name" value="WD_REPEATS_2"/>
    <property type="match status" value="2"/>
</dbReference>
<evidence type="ECO:0000256" key="1">
    <source>
        <dbReference type="ARBA" id="ARBA00004240"/>
    </source>
</evidence>
<dbReference type="Gene3D" id="1.25.40.1030">
    <property type="match status" value="1"/>
</dbReference>
<dbReference type="Pfam" id="PF00400">
    <property type="entry name" value="WD40"/>
    <property type="match status" value="3"/>
</dbReference>
<evidence type="ECO:0000259" key="11">
    <source>
        <dbReference type="Pfam" id="PF12931"/>
    </source>
</evidence>
<keyword evidence="13" id="KW-1185">Reference proteome</keyword>
<organism evidence="12 13">
    <name type="scientific">Brassica cretica</name>
    <name type="common">Mustard</name>
    <dbReference type="NCBI Taxonomy" id="69181"/>
    <lineage>
        <taxon>Eukaryota</taxon>
        <taxon>Viridiplantae</taxon>
        <taxon>Streptophyta</taxon>
        <taxon>Embryophyta</taxon>
        <taxon>Tracheophyta</taxon>
        <taxon>Spermatophyta</taxon>
        <taxon>Magnoliopsida</taxon>
        <taxon>eudicotyledons</taxon>
        <taxon>Gunneridae</taxon>
        <taxon>Pentapetalae</taxon>
        <taxon>rosids</taxon>
        <taxon>malvids</taxon>
        <taxon>Brassicales</taxon>
        <taxon>Brassicaceae</taxon>
        <taxon>Brassiceae</taxon>
        <taxon>Brassica</taxon>
    </lineage>
</organism>
<reference evidence="12 13" key="1">
    <citation type="journal article" date="2020" name="BMC Genomics">
        <title>Intraspecific diversification of the crop wild relative Brassica cretica Lam. using demographic model selection.</title>
        <authorList>
            <person name="Kioukis A."/>
            <person name="Michalopoulou V.A."/>
            <person name="Briers L."/>
            <person name="Pirintsos S."/>
            <person name="Studholme D.J."/>
            <person name="Pavlidis P."/>
            <person name="Sarris P.F."/>
        </authorList>
    </citation>
    <scope>NUCLEOTIDE SEQUENCE [LARGE SCALE GENOMIC DNA]</scope>
    <source>
        <strain evidence="13">cv. PFS-1207/04</strain>
    </source>
</reference>
<dbReference type="SUPFAM" id="SSF50978">
    <property type="entry name" value="WD40 repeat-like"/>
    <property type="match status" value="1"/>
</dbReference>
<feature type="repeat" description="WD" evidence="9">
    <location>
        <begin position="232"/>
        <end position="274"/>
    </location>
</feature>
<dbReference type="EMBL" id="QGKV02002055">
    <property type="protein sequence ID" value="KAF3496957.1"/>
    <property type="molecule type" value="Genomic_DNA"/>
</dbReference>
<evidence type="ECO:0000256" key="3">
    <source>
        <dbReference type="ARBA" id="ARBA00022448"/>
    </source>
</evidence>
<keyword evidence="3" id="KW-0813">Transport</keyword>
<proteinExistence type="inferred from homology"/>
<evidence type="ECO:0000256" key="10">
    <source>
        <dbReference type="SAM" id="MobiDB-lite"/>
    </source>
</evidence>
<dbReference type="InterPro" id="IPR019775">
    <property type="entry name" value="WD40_repeat_CS"/>
</dbReference>
<comment type="caution">
    <text evidence="12">The sequence shown here is derived from an EMBL/GenBank/DDBJ whole genome shotgun (WGS) entry which is preliminary data.</text>
</comment>
<accession>A0ABQ7AH01</accession>
<dbReference type="InterPro" id="IPR001680">
    <property type="entry name" value="WD40_rpt"/>
</dbReference>
<evidence type="ECO:0000256" key="4">
    <source>
        <dbReference type="ARBA" id="ARBA00022574"/>
    </source>
</evidence>
<dbReference type="PANTHER" id="PTHR13923:SF31">
    <property type="entry name" value="PROTEIN TRANSPORT PROTEIN SEC31 HOMOLOG A"/>
    <property type="match status" value="1"/>
</dbReference>
<dbReference type="InterPro" id="IPR040251">
    <property type="entry name" value="SEC31-like"/>
</dbReference>
<dbReference type="InterPro" id="IPR024298">
    <property type="entry name" value="Sec16_Sec23-bd"/>
</dbReference>
<evidence type="ECO:0000256" key="2">
    <source>
        <dbReference type="ARBA" id="ARBA00009358"/>
    </source>
</evidence>
<keyword evidence="4 9" id="KW-0853">WD repeat</keyword>
<evidence type="ECO:0000313" key="12">
    <source>
        <dbReference type="EMBL" id="KAF3496957.1"/>
    </source>
</evidence>
<feature type="domain" description="Sec16 Sec23-binding" evidence="11">
    <location>
        <begin position="468"/>
        <end position="660"/>
    </location>
</feature>
<dbReference type="PANTHER" id="PTHR13923">
    <property type="entry name" value="SEC31-RELATED PROTEIN"/>
    <property type="match status" value="1"/>
</dbReference>
<evidence type="ECO:0000313" key="13">
    <source>
        <dbReference type="Proteomes" id="UP000266723"/>
    </source>
</evidence>
<dbReference type="PROSITE" id="PS00678">
    <property type="entry name" value="WD_REPEATS_1"/>
    <property type="match status" value="1"/>
</dbReference>
<dbReference type="Gene3D" id="2.130.10.10">
    <property type="entry name" value="YVTN repeat-like/Quinoprotein amine dehydrogenase"/>
    <property type="match status" value="1"/>
</dbReference>
<sequence length="905" mass="99625">MSCIKRVDRSAYVAMAPEAPFIAAGTMAGAVDLSFSSSSNLEIFELDFNSEDHEMKLLGQSSSSERFTRLAWGSYGSGSQESPYGCIAGGLVDGNIGLWNPLTLIRSESNESAHVRYLSKHKGPVRALEFNVISPNQLASGDDDGTVCIWDLADTSEPSHVLKGTGSYTQGEISSVSWNREFKHVLASTSYNGTTVIWDVNNKKIMIASDEDSSPSVKLLDIRYPQSPVRTFAGHHRGVIAMEWCPSDSLYLLTCARDNRTICWNTKTGQIVAELPTTNNSNFDVHWSPKIPGVVSASSADGNISIYNLEGCSRNGSGENNLIDAAPLTAPKWWKRPASASFGFGGKLVSSNSKLPEASVVFLHSLATEQILVNRITKFETEIENGEKTSLMSLCKKKSEETESEEEKETWSLLKIMLEEDGNAKTKLPTHLGFSLPCEDQKDQEHHATYSSENVEEEISDPLFDDAIQRSLIVGDYKEAVAHCLSANKMADALVIAHVGGTTLWESTLDKYLKMSNAPYMKVVSAMVNNDLMSLVHTRPAKLWKETLALICTFAEGDEWTSLCDALGSHLLSSGFTLAATLCYICAGNVDKTVDIWLRGLEKDNAGKSYSERVQDLMEKTVVLALATENKRFSGSLYKLFESYAEILASQGLLATAIKFLKLLEPGDFSSELSILRERFSQSVYQEPTQTQPNPYNQAQPALQQSFTPAPVTNAEPSRTTLVSLNPPPRQQRTMDFHSSTRYTNATYNPPPALYLNSKIHQTVVQQVELMVPAQRVAVQPPPAPVAPPPTVQTADTSNVPAHQKPIVATLTRLFKETSDTLGPAKKRDIEGISKKVGSLFAKLNNEDISKHAAEKLSLLCQALDKQDFNAALQIQTHMASTEWDECNFWLLPLKQMIKGRQNVR</sequence>